<dbReference type="GO" id="GO:0009089">
    <property type="term" value="P:lysine biosynthetic process via diaminopimelate"/>
    <property type="evidence" value="ECO:0007669"/>
    <property type="project" value="TreeGrafter"/>
</dbReference>
<evidence type="ECO:0000313" key="5">
    <source>
        <dbReference type="EMBL" id="RUR28651.1"/>
    </source>
</evidence>
<sequence>MHVALDYRTLHKLSHRAGGTFYLFDENRFVENYSQLRERLRHYHANTQVAYALKANYMPRICELIDEMGGMAEVVSRFEFDVARRYLPAAQLIFNGPIKREDDLRLALRGGSAVNIDSFREIALLERISSEFNEIVIGLRINFASLPASRFGFQAESGELENALNRLKRIPNVRVAGLHCHVSDRGRGVTAHTERIRLLGELASRLAPRYTIETLNVGGGLLGAMPEALKSQFPFEVPSTAEYADAIGLAFKRYAPSPAMQLIVEPGISMVADTHCLVAEVVEIRERNNIYHALIDTSINSTNPTHSHNQPMLYAVTASTNPASSLRAYRLVGHTCMEHDVICEVFTGHLGIGDYIVFENRGAYSVNYTPPFITPAPAVLNRQGQMLKRADDCASVLTSYCARRRESLPDDDYSAGALALEPFTHV</sequence>
<dbReference type="PANTHER" id="PTHR43727">
    <property type="entry name" value="DIAMINOPIMELATE DECARBOXYLASE"/>
    <property type="match status" value="1"/>
</dbReference>
<proteinExistence type="predicted"/>
<organism evidence="5 6">
    <name type="scientific">Vreelandella andesensis</name>
    <dbReference type="NCBI Taxonomy" id="447567"/>
    <lineage>
        <taxon>Bacteria</taxon>
        <taxon>Pseudomonadati</taxon>
        <taxon>Pseudomonadota</taxon>
        <taxon>Gammaproteobacteria</taxon>
        <taxon>Oceanospirillales</taxon>
        <taxon>Halomonadaceae</taxon>
        <taxon>Vreelandella</taxon>
    </lineage>
</organism>
<keyword evidence="6" id="KW-1185">Reference proteome</keyword>
<keyword evidence="2 3" id="KW-0663">Pyridoxal phosphate</keyword>
<dbReference type="Proteomes" id="UP000287336">
    <property type="component" value="Unassembled WGS sequence"/>
</dbReference>
<dbReference type="InterPro" id="IPR022644">
    <property type="entry name" value="De-COase2_N"/>
</dbReference>
<dbReference type="GO" id="GO:0008836">
    <property type="term" value="F:diaminopimelate decarboxylase activity"/>
    <property type="evidence" value="ECO:0007669"/>
    <property type="project" value="TreeGrafter"/>
</dbReference>
<feature type="active site" description="Proton donor" evidence="3">
    <location>
        <position position="336"/>
    </location>
</feature>
<evidence type="ECO:0000259" key="4">
    <source>
        <dbReference type="Pfam" id="PF02784"/>
    </source>
</evidence>
<dbReference type="PRINTS" id="PR01179">
    <property type="entry name" value="ODADCRBXLASE"/>
</dbReference>
<evidence type="ECO:0000256" key="1">
    <source>
        <dbReference type="ARBA" id="ARBA00001933"/>
    </source>
</evidence>
<protein>
    <recommendedName>
        <fullName evidence="4">Orn/DAP/Arg decarboxylase 2 N-terminal domain-containing protein</fullName>
    </recommendedName>
</protein>
<dbReference type="SUPFAM" id="SSF50621">
    <property type="entry name" value="Alanine racemase C-terminal domain-like"/>
    <property type="match status" value="1"/>
</dbReference>
<evidence type="ECO:0000256" key="2">
    <source>
        <dbReference type="ARBA" id="ARBA00022898"/>
    </source>
</evidence>
<feature type="modified residue" description="N6-(pyridoxal phosphate)lysine" evidence="3">
    <location>
        <position position="54"/>
    </location>
</feature>
<dbReference type="OrthoDB" id="9802147at2"/>
<dbReference type="AlphaFoldDB" id="A0A433KHQ7"/>
<evidence type="ECO:0000313" key="6">
    <source>
        <dbReference type="Proteomes" id="UP000287336"/>
    </source>
</evidence>
<reference evidence="5 6" key="1">
    <citation type="submission" date="2018-12" db="EMBL/GenBank/DDBJ databases">
        <title>three novel Halomonas strain isolated from plants.</title>
        <authorList>
            <person name="Sun C."/>
        </authorList>
    </citation>
    <scope>NUCLEOTIDE SEQUENCE [LARGE SCALE GENOMIC DNA]</scope>
    <source>
        <strain evidence="5 6">DSM 19434</strain>
    </source>
</reference>
<dbReference type="Gene3D" id="3.20.20.10">
    <property type="entry name" value="Alanine racemase"/>
    <property type="match status" value="1"/>
</dbReference>
<dbReference type="PANTHER" id="PTHR43727:SF2">
    <property type="entry name" value="GROUP IV DECARBOXYLASE"/>
    <property type="match status" value="1"/>
</dbReference>
<dbReference type="SUPFAM" id="SSF51419">
    <property type="entry name" value="PLP-binding barrel"/>
    <property type="match status" value="1"/>
</dbReference>
<comment type="caution">
    <text evidence="5">The sequence shown here is derived from an EMBL/GenBank/DDBJ whole genome shotgun (WGS) entry which is preliminary data.</text>
</comment>
<accession>A0A433KHQ7</accession>
<dbReference type="InterPro" id="IPR009006">
    <property type="entry name" value="Ala_racemase/Decarboxylase_C"/>
</dbReference>
<feature type="domain" description="Orn/DAP/Arg decarboxylase 2 N-terminal" evidence="4">
    <location>
        <begin position="38"/>
        <end position="272"/>
    </location>
</feature>
<dbReference type="EMBL" id="RZHG01000024">
    <property type="protein sequence ID" value="RUR28651.1"/>
    <property type="molecule type" value="Genomic_DNA"/>
</dbReference>
<dbReference type="InterPro" id="IPR000183">
    <property type="entry name" value="Orn/DAP/Arg_de-COase"/>
</dbReference>
<dbReference type="RefSeq" id="WP_126948456.1">
    <property type="nucleotide sequence ID" value="NZ_RZHG01000024.1"/>
</dbReference>
<gene>
    <name evidence="5" type="ORF">ELY33_13610</name>
</gene>
<evidence type="ECO:0000256" key="3">
    <source>
        <dbReference type="PIRSR" id="PIRSR600183-50"/>
    </source>
</evidence>
<dbReference type="Pfam" id="PF02784">
    <property type="entry name" value="Orn_Arg_deC_N"/>
    <property type="match status" value="1"/>
</dbReference>
<name>A0A433KHQ7_9GAMM</name>
<comment type="cofactor">
    <cofactor evidence="1 3">
        <name>pyridoxal 5'-phosphate</name>
        <dbReference type="ChEBI" id="CHEBI:597326"/>
    </cofactor>
</comment>
<dbReference type="InterPro" id="IPR029066">
    <property type="entry name" value="PLP-binding_barrel"/>
</dbReference>
<dbReference type="Gene3D" id="2.40.37.10">
    <property type="entry name" value="Lyase, Ornithine Decarboxylase, Chain A, domain 1"/>
    <property type="match status" value="1"/>
</dbReference>